<dbReference type="EMBL" id="WLXI01000054">
    <property type="protein sequence ID" value="MTD02121.1"/>
    <property type="molecule type" value="Genomic_DNA"/>
</dbReference>
<name>A0A2X4HDJ5_STRUB</name>
<dbReference type="SUPFAM" id="SSF48019">
    <property type="entry name" value="post-AAA+ oligomerization domain-like"/>
    <property type="match status" value="1"/>
</dbReference>
<evidence type="ECO:0000256" key="8">
    <source>
        <dbReference type="ARBA" id="ARBA00049244"/>
    </source>
</evidence>
<sequence length="346" mass="40161">MIAIETIENMTKDNLGLITVITGEDLGQYSQMKELFLKRIAFDKEDLAYSYFDISDNQFQQAEMDLQSLPFFADYKIVLFDQLLDITTQKKSYLNENDLKDLEAYLENPLETTRLVIFAPGKLDGKRRLVKLLKRDATLFEANPLKEHELNNYFQKYSHKLGLSFESGVFEKLLLKSSGDFSDMVKNLHFLKTYKNDGIISLDDIDEAIPKTLQDNIFDLSRYVLQKNIDASRQLVHDLRLSGEDDIKLIAVLLGQFRLYLQIAILSQDGKNEQQMVLALSDYLGRKINPYQVKYALRDSRTLSIPYLKSLVKILIKTDYQIKTGLYEKEYLFDLALLKMMTNTYL</sequence>
<dbReference type="SUPFAM" id="SSF52540">
    <property type="entry name" value="P-loop containing nucleoside triphosphate hydrolases"/>
    <property type="match status" value="1"/>
</dbReference>
<accession>A0A2X4HDJ5</accession>
<protein>
    <recommendedName>
        <fullName evidence="2">DNA polymerase III subunit delta</fullName>
        <ecNumber evidence="1">2.7.7.7</ecNumber>
    </recommendedName>
</protein>
<keyword evidence="4" id="KW-0548">Nucleotidyltransferase</keyword>
<dbReference type="Gene3D" id="1.20.272.10">
    <property type="match status" value="1"/>
</dbReference>
<dbReference type="Pfam" id="PF06144">
    <property type="entry name" value="DNA_pol3_delta"/>
    <property type="match status" value="1"/>
</dbReference>
<evidence type="ECO:0000256" key="6">
    <source>
        <dbReference type="ARBA" id="ARBA00022932"/>
    </source>
</evidence>
<evidence type="ECO:0000313" key="12">
    <source>
        <dbReference type="Proteomes" id="UP000483839"/>
    </source>
</evidence>
<comment type="caution">
    <text evidence="11">The sequence shown here is derived from an EMBL/GenBank/DDBJ whole genome shotgun (WGS) entry which is preliminary data.</text>
</comment>
<evidence type="ECO:0000256" key="7">
    <source>
        <dbReference type="ARBA" id="ARBA00034754"/>
    </source>
</evidence>
<dbReference type="GeneID" id="93826512"/>
<evidence type="ECO:0000256" key="3">
    <source>
        <dbReference type="ARBA" id="ARBA00022679"/>
    </source>
</evidence>
<keyword evidence="5" id="KW-0235">DNA replication</keyword>
<dbReference type="InterPro" id="IPR027417">
    <property type="entry name" value="P-loop_NTPase"/>
</dbReference>
<dbReference type="Pfam" id="PF21694">
    <property type="entry name" value="DNA_pol3_delta_C"/>
    <property type="match status" value="1"/>
</dbReference>
<evidence type="ECO:0000259" key="9">
    <source>
        <dbReference type="Pfam" id="PF06144"/>
    </source>
</evidence>
<comment type="similarity">
    <text evidence="7">Belongs to the DNA polymerase HolA subunit family.</text>
</comment>
<dbReference type="OMA" id="EEPYYID"/>
<dbReference type="PANTHER" id="PTHR34388:SF1">
    <property type="entry name" value="DNA POLYMERASE III SUBUNIT DELTA"/>
    <property type="match status" value="1"/>
</dbReference>
<dbReference type="AlphaFoldDB" id="A0A2X4HDJ5"/>
<dbReference type="InterPro" id="IPR005790">
    <property type="entry name" value="DNA_polIII_delta"/>
</dbReference>
<comment type="catalytic activity">
    <reaction evidence="8">
        <text>DNA(n) + a 2'-deoxyribonucleoside 5'-triphosphate = DNA(n+1) + diphosphate</text>
        <dbReference type="Rhea" id="RHEA:22508"/>
        <dbReference type="Rhea" id="RHEA-COMP:17339"/>
        <dbReference type="Rhea" id="RHEA-COMP:17340"/>
        <dbReference type="ChEBI" id="CHEBI:33019"/>
        <dbReference type="ChEBI" id="CHEBI:61560"/>
        <dbReference type="ChEBI" id="CHEBI:173112"/>
        <dbReference type="EC" id="2.7.7.7"/>
    </reaction>
</comment>
<dbReference type="InterPro" id="IPR010372">
    <property type="entry name" value="DNA_pol3_delta_N"/>
</dbReference>
<proteinExistence type="inferred from homology"/>
<dbReference type="GO" id="GO:0009360">
    <property type="term" value="C:DNA polymerase III complex"/>
    <property type="evidence" value="ECO:0007669"/>
    <property type="project" value="InterPro"/>
</dbReference>
<evidence type="ECO:0000313" key="11">
    <source>
        <dbReference type="EMBL" id="MTD02121.1"/>
    </source>
</evidence>
<dbReference type="EC" id="2.7.7.7" evidence="1"/>
<dbReference type="Proteomes" id="UP000483839">
    <property type="component" value="Unassembled WGS sequence"/>
</dbReference>
<evidence type="ECO:0000259" key="10">
    <source>
        <dbReference type="Pfam" id="PF21694"/>
    </source>
</evidence>
<dbReference type="PANTHER" id="PTHR34388">
    <property type="entry name" value="DNA POLYMERASE III SUBUNIT DELTA"/>
    <property type="match status" value="1"/>
</dbReference>
<evidence type="ECO:0000256" key="2">
    <source>
        <dbReference type="ARBA" id="ARBA00017703"/>
    </source>
</evidence>
<evidence type="ECO:0000256" key="5">
    <source>
        <dbReference type="ARBA" id="ARBA00022705"/>
    </source>
</evidence>
<gene>
    <name evidence="11" type="ORF">GKS16_07560</name>
</gene>
<dbReference type="Gene3D" id="3.40.50.300">
    <property type="entry name" value="P-loop containing nucleotide triphosphate hydrolases"/>
    <property type="match status" value="1"/>
</dbReference>
<keyword evidence="3" id="KW-0808">Transferase</keyword>
<reference evidence="11 12" key="1">
    <citation type="submission" date="2019-11" db="EMBL/GenBank/DDBJ databases">
        <title>Streptococcus uberis isolated from clinical mastitis cases on a southeastern Queensland dairy.</title>
        <authorList>
            <person name="Workentine M.L."/>
            <person name="Price R."/>
            <person name="Olchowy T."/>
        </authorList>
    </citation>
    <scope>NUCLEOTIDE SEQUENCE [LARGE SCALE GENOMIC DNA]</scope>
    <source>
        <strain evidence="11 12">OLC4459-A17</strain>
    </source>
</reference>
<keyword evidence="6" id="KW-0239">DNA-directed DNA polymerase</keyword>
<dbReference type="InterPro" id="IPR008921">
    <property type="entry name" value="DNA_pol3_clamp-load_cplx_C"/>
</dbReference>
<dbReference type="NCBIfam" id="TIGR01128">
    <property type="entry name" value="holA"/>
    <property type="match status" value="1"/>
</dbReference>
<dbReference type="GO" id="GO:0006261">
    <property type="term" value="P:DNA-templated DNA replication"/>
    <property type="evidence" value="ECO:0007669"/>
    <property type="project" value="TreeGrafter"/>
</dbReference>
<evidence type="ECO:0000256" key="4">
    <source>
        <dbReference type="ARBA" id="ARBA00022695"/>
    </source>
</evidence>
<dbReference type="RefSeq" id="WP_012658718.1">
    <property type="nucleotide sequence ID" value="NZ_BAABQA010000003.1"/>
</dbReference>
<dbReference type="InterPro" id="IPR048466">
    <property type="entry name" value="DNA_pol3_delta-like_C"/>
</dbReference>
<evidence type="ECO:0000256" key="1">
    <source>
        <dbReference type="ARBA" id="ARBA00012417"/>
    </source>
</evidence>
<organism evidence="11 12">
    <name type="scientific">Streptococcus uberis</name>
    <dbReference type="NCBI Taxonomy" id="1349"/>
    <lineage>
        <taxon>Bacteria</taxon>
        <taxon>Bacillati</taxon>
        <taxon>Bacillota</taxon>
        <taxon>Bacilli</taxon>
        <taxon>Lactobacillales</taxon>
        <taxon>Streptococcaceae</taxon>
        <taxon>Streptococcus</taxon>
    </lineage>
</organism>
<dbReference type="GO" id="GO:0003677">
    <property type="term" value="F:DNA binding"/>
    <property type="evidence" value="ECO:0007669"/>
    <property type="project" value="InterPro"/>
</dbReference>
<feature type="domain" description="DNA polymerase III delta N-terminal" evidence="9">
    <location>
        <begin position="20"/>
        <end position="142"/>
    </location>
</feature>
<feature type="domain" description="DNA polymerase III delta subunit-like C-terminal" evidence="10">
    <location>
        <begin position="214"/>
        <end position="340"/>
    </location>
</feature>
<dbReference type="GO" id="GO:0003887">
    <property type="term" value="F:DNA-directed DNA polymerase activity"/>
    <property type="evidence" value="ECO:0007669"/>
    <property type="project" value="UniProtKB-KW"/>
</dbReference>